<dbReference type="AlphaFoldDB" id="A0A2X0IJ23"/>
<dbReference type="PROSITE" id="PS50075">
    <property type="entry name" value="CARRIER"/>
    <property type="match status" value="1"/>
</dbReference>
<proteinExistence type="predicted"/>
<dbReference type="SUPFAM" id="SSF52777">
    <property type="entry name" value="CoA-dependent acyltransferases"/>
    <property type="match status" value="2"/>
</dbReference>
<reference evidence="5 6" key="1">
    <citation type="submission" date="2018-06" db="EMBL/GenBank/DDBJ databases">
        <title>Streptacidiphilus pinicola sp. nov., isolated from pine grove soil.</title>
        <authorList>
            <person name="Roh S.G."/>
            <person name="Park S."/>
            <person name="Kim M.-K."/>
            <person name="Yun B.-R."/>
            <person name="Park J."/>
            <person name="Kim M.J."/>
            <person name="Kim Y.S."/>
            <person name="Kim S.B."/>
        </authorList>
    </citation>
    <scope>NUCLEOTIDE SEQUENCE [LARGE SCALE GENOMIC DNA]</scope>
    <source>
        <strain evidence="5 6">MMS16-CNU450</strain>
    </source>
</reference>
<dbReference type="GO" id="GO:0017000">
    <property type="term" value="P:antibiotic biosynthetic process"/>
    <property type="evidence" value="ECO:0007669"/>
    <property type="project" value="UniProtKB-ARBA"/>
</dbReference>
<comment type="cofactor">
    <cofactor evidence="1">
        <name>pantetheine 4'-phosphate</name>
        <dbReference type="ChEBI" id="CHEBI:47942"/>
    </cofactor>
</comment>
<dbReference type="SUPFAM" id="SSF47336">
    <property type="entry name" value="ACP-like"/>
    <property type="match status" value="1"/>
</dbReference>
<keyword evidence="3" id="KW-0597">Phosphoprotein</keyword>
<evidence type="ECO:0000313" key="6">
    <source>
        <dbReference type="Proteomes" id="UP000248889"/>
    </source>
</evidence>
<dbReference type="InterPro" id="IPR020845">
    <property type="entry name" value="AMP-binding_CS"/>
</dbReference>
<accession>A0A2X0IJ23</accession>
<gene>
    <name evidence="5" type="ORF">DN069_13375</name>
</gene>
<dbReference type="GO" id="GO:0044550">
    <property type="term" value="P:secondary metabolite biosynthetic process"/>
    <property type="evidence" value="ECO:0007669"/>
    <property type="project" value="TreeGrafter"/>
</dbReference>
<dbReference type="EMBL" id="QKYN01000051">
    <property type="protein sequence ID" value="RAG85114.1"/>
    <property type="molecule type" value="Genomic_DNA"/>
</dbReference>
<keyword evidence="2" id="KW-0596">Phosphopantetheine</keyword>
<dbReference type="InterPro" id="IPR036736">
    <property type="entry name" value="ACP-like_sf"/>
</dbReference>
<dbReference type="Pfam" id="PF13193">
    <property type="entry name" value="AMP-binding_C"/>
    <property type="match status" value="1"/>
</dbReference>
<dbReference type="InterPro" id="IPR010071">
    <property type="entry name" value="AA_adenyl_dom"/>
</dbReference>
<dbReference type="GO" id="GO:0003824">
    <property type="term" value="F:catalytic activity"/>
    <property type="evidence" value="ECO:0007669"/>
    <property type="project" value="InterPro"/>
</dbReference>
<protein>
    <recommendedName>
        <fullName evidence="4">Carrier domain-containing protein</fullName>
    </recommendedName>
</protein>
<dbReference type="GO" id="GO:0043041">
    <property type="term" value="P:amino acid activation for nonribosomal peptide biosynthetic process"/>
    <property type="evidence" value="ECO:0007669"/>
    <property type="project" value="TreeGrafter"/>
</dbReference>
<evidence type="ECO:0000313" key="5">
    <source>
        <dbReference type="EMBL" id="RAG85114.1"/>
    </source>
</evidence>
<keyword evidence="6" id="KW-1185">Reference proteome</keyword>
<dbReference type="InterPro" id="IPR001242">
    <property type="entry name" value="Condensation_dom"/>
</dbReference>
<organism evidence="5 6">
    <name type="scientific">Streptacidiphilus pinicola</name>
    <dbReference type="NCBI Taxonomy" id="2219663"/>
    <lineage>
        <taxon>Bacteria</taxon>
        <taxon>Bacillati</taxon>
        <taxon>Actinomycetota</taxon>
        <taxon>Actinomycetes</taxon>
        <taxon>Kitasatosporales</taxon>
        <taxon>Streptomycetaceae</taxon>
        <taxon>Streptacidiphilus</taxon>
    </lineage>
</organism>
<dbReference type="Gene3D" id="3.30.559.10">
    <property type="entry name" value="Chloramphenicol acetyltransferase-like domain"/>
    <property type="match status" value="1"/>
</dbReference>
<sequence length="1091" mass="117074">MAKAEAAGARLELSDLLGERPLAEALESAQAVIRQPLAAQHESVGPDERVRPCTSREASMLISEQMGAGTGWHLLFSADIRGGLDHQRLHSALQALTDRHPALRTVFSPEQMTARVVRNHRVRLLTCDLDLPGDDAVGAVNAMVGQSSARLLDPFVRPPVAFQLTRVSPERHVLSMLIHHAVADGWSVGVLWKELFDRYAAGSDESVGEAAVVPAVVASYEDVIERRVPELKGVPTVLELGGDLERPEVFDYRGLRLPFRLRADEVEGCERLASSLGVTRNAVLLAAWSLTLARQASVDDLLLGLTWAGRISEAERGLVGLLTDVLPIRCAVDGDIATAEFVQRIAREMRSALSARKAPFEEIAKTLGADYDATRNTLVQFAFAAHDELVSEQMSLPDLDVTIHEGHCLGTVFDSVLYVRRWGDDAELCLEYATSVVAPGEAAHLVSGFREVLRGFVSRSEHGTRIGELSAGHEGASQWDPRRQSARAQVQEEAGLAGLWQMFESMAASRPDEPAFAESARGTLTYRQIAAAAVAQSEALRAAGVAEGDHVVLALPYSAQELVAVLAVLRLGAAYIGLDHAAGAAHIAHVQQIARPVLAIAPQPRAKELEHDGLSAPVLEPVDPWNPPVPAVVGAAAAPDPDRIAYVAFTSGSTGRPKAVRVPHRGVLRLVHDTDVVRPNALRRFLRVAPISFDASTLELFAPLAAGGCIVAFPEPYPVPTVLARFIEQERISGLWLTAGLFRLVAEHAPTAFRGVDQLLTGGDVVPSGQVRRVLEACPGLRVTNGYGPTENTTFTTVHHVDDTTAVPARLPIGAPVAGTTVIVVDRALRAVPEGAAGELLTGGAGLAVDYLGDAEETRRRFVELEDGQRYYRTGDVVRWGADGTLRFLGRVDRQVKIRGFRIELEAVEAALRAAPGVLDAGAYATAEQAGESRILVGVAGGDSHLDLDALRDFVAARLPAYAMPSLWAVTDALPVTRNGKVDVQALLAKATNRAEEPRAAARPQDSAESGMTAEEIEDVIAGIWEDVLGSTDFGYEDRFFDVGGDSLRVPQVRRALLSAFPGCAIQMVEMFNRPTIAQLAVLIEGRLAAS</sequence>
<dbReference type="Gene3D" id="3.30.300.30">
    <property type="match status" value="1"/>
</dbReference>
<dbReference type="SUPFAM" id="SSF56801">
    <property type="entry name" value="Acetyl-CoA synthetase-like"/>
    <property type="match status" value="1"/>
</dbReference>
<dbReference type="InterPro" id="IPR042099">
    <property type="entry name" value="ANL_N_sf"/>
</dbReference>
<dbReference type="Pfam" id="PF00668">
    <property type="entry name" value="Condensation"/>
    <property type="match status" value="1"/>
</dbReference>
<dbReference type="InterPro" id="IPR000873">
    <property type="entry name" value="AMP-dep_synth/lig_dom"/>
</dbReference>
<comment type="caution">
    <text evidence="5">The sequence shown here is derived from an EMBL/GenBank/DDBJ whole genome shotgun (WGS) entry which is preliminary data.</text>
</comment>
<dbReference type="GO" id="GO:0005737">
    <property type="term" value="C:cytoplasm"/>
    <property type="evidence" value="ECO:0007669"/>
    <property type="project" value="TreeGrafter"/>
</dbReference>
<dbReference type="PANTHER" id="PTHR45527:SF1">
    <property type="entry name" value="FATTY ACID SYNTHASE"/>
    <property type="match status" value="1"/>
</dbReference>
<evidence type="ECO:0000256" key="3">
    <source>
        <dbReference type="ARBA" id="ARBA00022553"/>
    </source>
</evidence>
<dbReference type="InterPro" id="IPR045851">
    <property type="entry name" value="AMP-bd_C_sf"/>
</dbReference>
<dbReference type="NCBIfam" id="TIGR01733">
    <property type="entry name" value="AA-adenyl-dom"/>
    <property type="match status" value="1"/>
</dbReference>
<evidence type="ECO:0000259" key="4">
    <source>
        <dbReference type="PROSITE" id="PS50075"/>
    </source>
</evidence>
<dbReference type="Gene3D" id="3.30.559.30">
    <property type="entry name" value="Nonribosomal peptide synthetase, condensation domain"/>
    <property type="match status" value="1"/>
</dbReference>
<dbReference type="GO" id="GO:0031177">
    <property type="term" value="F:phosphopantetheine binding"/>
    <property type="evidence" value="ECO:0007669"/>
    <property type="project" value="InterPro"/>
</dbReference>
<dbReference type="InterPro" id="IPR025110">
    <property type="entry name" value="AMP-bd_C"/>
</dbReference>
<dbReference type="Gene3D" id="1.10.1200.10">
    <property type="entry name" value="ACP-like"/>
    <property type="match status" value="1"/>
</dbReference>
<dbReference type="Pfam" id="PF00550">
    <property type="entry name" value="PP-binding"/>
    <property type="match status" value="1"/>
</dbReference>
<feature type="domain" description="Carrier" evidence="4">
    <location>
        <begin position="1012"/>
        <end position="1088"/>
    </location>
</feature>
<dbReference type="InterPro" id="IPR009081">
    <property type="entry name" value="PP-bd_ACP"/>
</dbReference>
<dbReference type="InterPro" id="IPR020806">
    <property type="entry name" value="PKS_PP-bd"/>
</dbReference>
<dbReference type="PROSITE" id="PS00455">
    <property type="entry name" value="AMP_BINDING"/>
    <property type="match status" value="1"/>
</dbReference>
<dbReference type="Pfam" id="PF00501">
    <property type="entry name" value="AMP-binding"/>
    <property type="match status" value="1"/>
</dbReference>
<name>A0A2X0IJ23_9ACTN</name>
<dbReference type="SMART" id="SM00823">
    <property type="entry name" value="PKS_PP"/>
    <property type="match status" value="1"/>
</dbReference>
<dbReference type="GO" id="GO:0008610">
    <property type="term" value="P:lipid biosynthetic process"/>
    <property type="evidence" value="ECO:0007669"/>
    <property type="project" value="UniProtKB-ARBA"/>
</dbReference>
<evidence type="ECO:0000256" key="1">
    <source>
        <dbReference type="ARBA" id="ARBA00001957"/>
    </source>
</evidence>
<dbReference type="Proteomes" id="UP000248889">
    <property type="component" value="Unassembled WGS sequence"/>
</dbReference>
<dbReference type="InterPro" id="IPR023213">
    <property type="entry name" value="CAT-like_dom_sf"/>
</dbReference>
<evidence type="ECO:0000256" key="2">
    <source>
        <dbReference type="ARBA" id="ARBA00022450"/>
    </source>
</evidence>
<dbReference type="PANTHER" id="PTHR45527">
    <property type="entry name" value="NONRIBOSOMAL PEPTIDE SYNTHETASE"/>
    <property type="match status" value="1"/>
</dbReference>
<dbReference type="Gene3D" id="3.40.50.12780">
    <property type="entry name" value="N-terminal domain of ligase-like"/>
    <property type="match status" value="1"/>
</dbReference>